<keyword evidence="2" id="KW-0808">Transferase</keyword>
<evidence type="ECO:0000259" key="8">
    <source>
        <dbReference type="PROSITE" id="PS52029"/>
    </source>
</evidence>
<dbReference type="AlphaFoldDB" id="A0A8T7M418"/>
<dbReference type="EMBL" id="JACATZ010000001">
    <property type="protein sequence ID" value="NWJ46829.1"/>
    <property type="molecule type" value="Genomic_DNA"/>
</dbReference>
<sequence>MKKLVFSLFTGLLVLGGVIFLGWIQVNESRALAPSTQVSATTPVLLKPTLVVSTTTDSPETQPPTPEATPTTIALATPETTPTPELNSAPTPLTTTEPTPVEDIVTQGLVATPPVEGKWIDLNLTDGTTRLLNGRELVKALPSAWGEGEPGTATDFYATVPGTYTIYSRSDTFWYDYNYSMLWIYGFIGFDPERANGFHSFLYNNNGNVVDSRLGPVSHGCVRVEDWRAVYDFSEYGMTVIVHGKPPRIIPRLVSPN</sequence>
<dbReference type="CDD" id="cd16913">
    <property type="entry name" value="YkuD_like"/>
    <property type="match status" value="1"/>
</dbReference>
<comment type="pathway">
    <text evidence="1 6">Cell wall biogenesis; peptidoglycan biosynthesis.</text>
</comment>
<dbReference type="PROSITE" id="PS52029">
    <property type="entry name" value="LD_TPASE"/>
    <property type="match status" value="1"/>
</dbReference>
<feature type="region of interest" description="Disordered" evidence="7">
    <location>
        <begin position="77"/>
        <end position="99"/>
    </location>
</feature>
<feature type="active site" description="Nucleophile" evidence="6">
    <location>
        <position position="221"/>
    </location>
</feature>
<accession>A0A8T7M418</accession>
<evidence type="ECO:0000313" key="10">
    <source>
        <dbReference type="EMBL" id="WJW70186.1"/>
    </source>
</evidence>
<evidence type="ECO:0000256" key="5">
    <source>
        <dbReference type="ARBA" id="ARBA00023316"/>
    </source>
</evidence>
<dbReference type="InterPro" id="IPR038063">
    <property type="entry name" value="Transpep_catalytic_dom"/>
</dbReference>
<keyword evidence="12" id="KW-1185">Reference proteome</keyword>
<evidence type="ECO:0000256" key="1">
    <source>
        <dbReference type="ARBA" id="ARBA00004752"/>
    </source>
</evidence>
<evidence type="ECO:0000256" key="2">
    <source>
        <dbReference type="ARBA" id="ARBA00022679"/>
    </source>
</evidence>
<dbReference type="GO" id="GO:0008360">
    <property type="term" value="P:regulation of cell shape"/>
    <property type="evidence" value="ECO:0007669"/>
    <property type="project" value="UniProtKB-UniRule"/>
</dbReference>
<reference evidence="10" key="2">
    <citation type="journal article" date="2024" name="Nature">
        <title>Anoxygenic phototroph of the Chloroflexota uses a type I reaction centre.</title>
        <authorList>
            <person name="Tsuji J.M."/>
            <person name="Shaw N.A."/>
            <person name="Nagashima S."/>
            <person name="Venkiteswaran J.J."/>
            <person name="Schiff S.L."/>
            <person name="Watanabe T."/>
            <person name="Fukui M."/>
            <person name="Hanada S."/>
            <person name="Tank M."/>
            <person name="Neufeld J.D."/>
        </authorList>
    </citation>
    <scope>NUCLEOTIDE SEQUENCE</scope>
    <source>
        <strain evidence="10">L227-S17</strain>
        <plasmid evidence="10 12">unnamed1</plasmid>
    </source>
</reference>
<dbReference type="Proteomes" id="UP001431572">
    <property type="component" value="Plasmid unnamed1"/>
</dbReference>
<dbReference type="Proteomes" id="UP000521676">
    <property type="component" value="Unassembled WGS sequence"/>
</dbReference>
<reference evidence="9 11" key="1">
    <citation type="submission" date="2020-06" db="EMBL/GenBank/DDBJ databases">
        <title>Anoxygenic phototrophic Chloroflexota member uses a Type I reaction center.</title>
        <authorList>
            <person name="Tsuji J.M."/>
            <person name="Shaw N.A."/>
            <person name="Nagashima S."/>
            <person name="Venkiteswaran J."/>
            <person name="Schiff S.L."/>
            <person name="Hanada S."/>
            <person name="Tank M."/>
            <person name="Neufeld J.D."/>
        </authorList>
    </citation>
    <scope>NUCLEOTIDE SEQUENCE [LARGE SCALE GENOMIC DNA]</scope>
    <source>
        <strain evidence="9">L227-S17</strain>
    </source>
</reference>
<keyword evidence="3 6" id="KW-0133">Cell shape</keyword>
<evidence type="ECO:0000313" key="11">
    <source>
        <dbReference type="Proteomes" id="UP000521676"/>
    </source>
</evidence>
<keyword evidence="5 6" id="KW-0961">Cell wall biogenesis/degradation</keyword>
<dbReference type="GO" id="GO:0016740">
    <property type="term" value="F:transferase activity"/>
    <property type="evidence" value="ECO:0007669"/>
    <property type="project" value="UniProtKB-KW"/>
</dbReference>
<keyword evidence="10" id="KW-0614">Plasmid</keyword>
<feature type="domain" description="L,D-TPase catalytic" evidence="8">
    <location>
        <begin position="118"/>
        <end position="243"/>
    </location>
</feature>
<dbReference type="RefSeq" id="WP_341472063.1">
    <property type="nucleotide sequence ID" value="NZ_CP128401.1"/>
</dbReference>
<dbReference type="GO" id="GO:0071555">
    <property type="term" value="P:cell wall organization"/>
    <property type="evidence" value="ECO:0007669"/>
    <property type="project" value="UniProtKB-UniRule"/>
</dbReference>
<name>A0A8T7M418_9CHLR</name>
<organism evidence="9 11">
    <name type="scientific">Candidatus Chlorohelix allophototropha</name>
    <dbReference type="NCBI Taxonomy" id="3003348"/>
    <lineage>
        <taxon>Bacteria</taxon>
        <taxon>Bacillati</taxon>
        <taxon>Chloroflexota</taxon>
        <taxon>Chloroflexia</taxon>
        <taxon>Candidatus Chloroheliales</taxon>
        <taxon>Candidatus Chloroheliaceae</taxon>
        <taxon>Candidatus Chlorohelix</taxon>
    </lineage>
</organism>
<dbReference type="GO" id="GO:0009252">
    <property type="term" value="P:peptidoglycan biosynthetic process"/>
    <property type="evidence" value="ECO:0007669"/>
    <property type="project" value="UniProtKB-KW"/>
</dbReference>
<evidence type="ECO:0000313" key="12">
    <source>
        <dbReference type="Proteomes" id="UP001431572"/>
    </source>
</evidence>
<proteinExistence type="predicted"/>
<geneLocation type="plasmid" evidence="10 12">
    <name>unnamed1</name>
</geneLocation>
<feature type="region of interest" description="Disordered" evidence="7">
    <location>
        <begin position="52"/>
        <end position="71"/>
    </location>
</feature>
<evidence type="ECO:0000256" key="4">
    <source>
        <dbReference type="ARBA" id="ARBA00022984"/>
    </source>
</evidence>
<dbReference type="Pfam" id="PF03734">
    <property type="entry name" value="YkuD"/>
    <property type="match status" value="1"/>
</dbReference>
<gene>
    <name evidence="9" type="ORF">HXX08_13255</name>
    <name evidence="10" type="ORF">OZ401_004694</name>
</gene>
<evidence type="ECO:0000256" key="6">
    <source>
        <dbReference type="PROSITE-ProRule" id="PRU01373"/>
    </source>
</evidence>
<evidence type="ECO:0000313" key="9">
    <source>
        <dbReference type="EMBL" id="NWJ46829.1"/>
    </source>
</evidence>
<protein>
    <submittedName>
        <fullName evidence="9">L,D-transpeptidase</fullName>
    </submittedName>
</protein>
<evidence type="ECO:0000256" key="7">
    <source>
        <dbReference type="SAM" id="MobiDB-lite"/>
    </source>
</evidence>
<keyword evidence="4 6" id="KW-0573">Peptidoglycan synthesis</keyword>
<evidence type="ECO:0000256" key="3">
    <source>
        <dbReference type="ARBA" id="ARBA00022960"/>
    </source>
</evidence>
<dbReference type="InterPro" id="IPR005490">
    <property type="entry name" value="LD_TPept_cat_dom"/>
</dbReference>
<dbReference type="Gene3D" id="2.40.440.10">
    <property type="entry name" value="L,D-transpeptidase catalytic domain-like"/>
    <property type="match status" value="1"/>
</dbReference>
<dbReference type="SUPFAM" id="SSF141523">
    <property type="entry name" value="L,D-transpeptidase catalytic domain-like"/>
    <property type="match status" value="1"/>
</dbReference>
<dbReference type="EMBL" id="CP128401">
    <property type="protein sequence ID" value="WJW70186.1"/>
    <property type="molecule type" value="Genomic_DNA"/>
</dbReference>
<feature type="active site" description="Proton donor/acceptor" evidence="6">
    <location>
        <position position="199"/>
    </location>
</feature>